<dbReference type="SUPFAM" id="SSF52777">
    <property type="entry name" value="CoA-dependent acyltransferases"/>
    <property type="match status" value="12"/>
</dbReference>
<comment type="caution">
    <text evidence="8">The sequence shown here is derived from an EMBL/GenBank/DDBJ whole genome shotgun (WGS) entry which is preliminary data.</text>
</comment>
<dbReference type="CDD" id="cd19543">
    <property type="entry name" value="DCL_NRPS"/>
    <property type="match status" value="1"/>
</dbReference>
<dbReference type="GO" id="GO:0009403">
    <property type="term" value="P:toxin biosynthetic process"/>
    <property type="evidence" value="ECO:0007669"/>
    <property type="project" value="UniProtKB-ARBA"/>
</dbReference>
<dbReference type="FunFam" id="1.10.1200.10:FF:000005">
    <property type="entry name" value="Nonribosomal peptide synthetase 1"/>
    <property type="match status" value="4"/>
</dbReference>
<dbReference type="InterPro" id="IPR001242">
    <property type="entry name" value="Condensation_dom"/>
</dbReference>
<feature type="domain" description="Carrier" evidence="7">
    <location>
        <begin position="1043"/>
        <end position="1117"/>
    </location>
</feature>
<dbReference type="Pfam" id="PF00501">
    <property type="entry name" value="AMP-binding"/>
    <property type="match status" value="7"/>
</dbReference>
<dbReference type="EMBL" id="WXEW01000001">
    <property type="protein sequence ID" value="NAS20538.1"/>
    <property type="molecule type" value="Genomic_DNA"/>
</dbReference>
<dbReference type="SMART" id="SM00823">
    <property type="entry name" value="PKS_PP"/>
    <property type="match status" value="6"/>
</dbReference>
<dbReference type="Pfam" id="PF08242">
    <property type="entry name" value="Methyltransf_12"/>
    <property type="match status" value="2"/>
</dbReference>
<dbReference type="PROSITE" id="PS00455">
    <property type="entry name" value="AMP_BINDING"/>
    <property type="match status" value="6"/>
</dbReference>
<dbReference type="GO" id="GO:0016874">
    <property type="term" value="F:ligase activity"/>
    <property type="evidence" value="ECO:0007669"/>
    <property type="project" value="UniProtKB-KW"/>
</dbReference>
<dbReference type="FunFam" id="3.40.50.12780:FF:000012">
    <property type="entry name" value="Non-ribosomal peptide synthetase"/>
    <property type="match status" value="3"/>
</dbReference>
<dbReference type="Gene3D" id="1.10.1200.10">
    <property type="entry name" value="ACP-like"/>
    <property type="match status" value="6"/>
</dbReference>
<dbReference type="GO" id="GO:0043041">
    <property type="term" value="P:amino acid activation for nonribosomal peptide biosynthetic process"/>
    <property type="evidence" value="ECO:0007669"/>
    <property type="project" value="TreeGrafter"/>
</dbReference>
<dbReference type="CDD" id="cd05930">
    <property type="entry name" value="A_NRPS"/>
    <property type="match status" value="3"/>
</dbReference>
<dbReference type="Pfam" id="PF00550">
    <property type="entry name" value="PP-binding"/>
    <property type="match status" value="6"/>
</dbReference>
<dbReference type="FunFam" id="2.30.38.10:FF:000001">
    <property type="entry name" value="Non-ribosomal peptide synthetase PvdI"/>
    <property type="match status" value="6"/>
</dbReference>
<feature type="region of interest" description="Disordered" evidence="6">
    <location>
        <begin position="23"/>
        <end position="43"/>
    </location>
</feature>
<dbReference type="InterPro" id="IPR045851">
    <property type="entry name" value="AMP-bd_C_sf"/>
</dbReference>
<dbReference type="Gene3D" id="2.30.38.10">
    <property type="entry name" value="Luciferase, Domain 3"/>
    <property type="match status" value="3"/>
</dbReference>
<dbReference type="SUPFAM" id="SSF56801">
    <property type="entry name" value="Acetyl-CoA synthetase-like"/>
    <property type="match status" value="6"/>
</dbReference>
<dbReference type="PROSITE" id="PS50075">
    <property type="entry name" value="CARRIER"/>
    <property type="match status" value="6"/>
</dbReference>
<feature type="domain" description="Carrier" evidence="7">
    <location>
        <begin position="3401"/>
        <end position="3476"/>
    </location>
</feature>
<dbReference type="GO" id="GO:0031177">
    <property type="term" value="F:phosphopantetheine binding"/>
    <property type="evidence" value="ECO:0007669"/>
    <property type="project" value="InterPro"/>
</dbReference>
<dbReference type="InterPro" id="IPR020806">
    <property type="entry name" value="PKS_PP-bd"/>
</dbReference>
<dbReference type="Gene3D" id="3.30.300.30">
    <property type="match status" value="8"/>
</dbReference>
<dbReference type="NCBIfam" id="TIGR01733">
    <property type="entry name" value="AA-adenyl-dom"/>
    <property type="match status" value="6"/>
</dbReference>
<evidence type="ECO:0000256" key="6">
    <source>
        <dbReference type="SAM" id="MobiDB-lite"/>
    </source>
</evidence>
<dbReference type="GO" id="GO:0008610">
    <property type="term" value="P:lipid biosynthetic process"/>
    <property type="evidence" value="ECO:0007669"/>
    <property type="project" value="UniProtKB-ARBA"/>
</dbReference>
<keyword evidence="4" id="KW-0436">Ligase</keyword>
<dbReference type="SUPFAM" id="SSF53335">
    <property type="entry name" value="S-adenosyl-L-methionine-dependent methyltransferases"/>
    <property type="match status" value="2"/>
</dbReference>
<dbReference type="PANTHER" id="PTHR45527:SF1">
    <property type="entry name" value="FATTY ACID SYNTHASE"/>
    <property type="match status" value="1"/>
</dbReference>
<gene>
    <name evidence="8" type="ORF">GT755_02435</name>
</gene>
<dbReference type="NCBIfam" id="NF003417">
    <property type="entry name" value="PRK04813.1"/>
    <property type="match status" value="9"/>
</dbReference>
<evidence type="ECO:0000256" key="1">
    <source>
        <dbReference type="ARBA" id="ARBA00001957"/>
    </source>
</evidence>
<dbReference type="FunFam" id="3.40.50.980:FF:000001">
    <property type="entry name" value="Non-ribosomal peptide synthetase"/>
    <property type="match status" value="2"/>
</dbReference>
<dbReference type="Gene3D" id="3.40.50.12780">
    <property type="entry name" value="N-terminal domain of ligase-like"/>
    <property type="match status" value="3"/>
</dbReference>
<dbReference type="InterPro" id="IPR006162">
    <property type="entry name" value="Ppantetheine_attach_site"/>
</dbReference>
<dbReference type="SUPFAM" id="SSF47336">
    <property type="entry name" value="ACP-like"/>
    <property type="match status" value="6"/>
</dbReference>
<protein>
    <submittedName>
        <fullName evidence="8">Amino acid adenylation domain-containing protein</fullName>
    </submittedName>
</protein>
<dbReference type="InterPro" id="IPR010071">
    <property type="entry name" value="AA_adenyl_dom"/>
</dbReference>
<dbReference type="InterPro" id="IPR000873">
    <property type="entry name" value="AMP-dep_synth/lig_dom"/>
</dbReference>
<dbReference type="CDD" id="cd02440">
    <property type="entry name" value="AdoMet_MTases"/>
    <property type="match status" value="2"/>
</dbReference>
<dbReference type="Gene3D" id="3.40.50.150">
    <property type="entry name" value="Vaccinia Virus protein VP39"/>
    <property type="match status" value="2"/>
</dbReference>
<dbReference type="FunFam" id="3.30.559.30:FF:000001">
    <property type="entry name" value="Non-ribosomal peptide synthetase"/>
    <property type="match status" value="1"/>
</dbReference>
<dbReference type="Pfam" id="PF13193">
    <property type="entry name" value="AMP-binding_C"/>
    <property type="match status" value="3"/>
</dbReference>
<dbReference type="GO" id="GO:0005737">
    <property type="term" value="C:cytoplasm"/>
    <property type="evidence" value="ECO:0007669"/>
    <property type="project" value="TreeGrafter"/>
</dbReference>
<evidence type="ECO:0000259" key="7">
    <source>
        <dbReference type="PROSITE" id="PS50075"/>
    </source>
</evidence>
<evidence type="ECO:0000313" key="8">
    <source>
        <dbReference type="EMBL" id="NAS20538.1"/>
    </source>
</evidence>
<dbReference type="Gene3D" id="3.30.559.10">
    <property type="entry name" value="Chloramphenicol acetyltransferase-like domain"/>
    <property type="match status" value="7"/>
</dbReference>
<dbReference type="InterPro" id="IPR020845">
    <property type="entry name" value="AMP-binding_CS"/>
</dbReference>
<accession>A0A7C9NE26</accession>
<dbReference type="FunFam" id="3.40.50.980:FF:000002">
    <property type="entry name" value="Enterobactin synthetase component F"/>
    <property type="match status" value="2"/>
</dbReference>
<dbReference type="Gene3D" id="3.30.559.30">
    <property type="entry name" value="Nonribosomal peptide synthetase, condensation domain"/>
    <property type="match status" value="7"/>
</dbReference>
<organism evidence="8 9">
    <name type="scientific">Herbidospora solisilvae</name>
    <dbReference type="NCBI Taxonomy" id="2696284"/>
    <lineage>
        <taxon>Bacteria</taxon>
        <taxon>Bacillati</taxon>
        <taxon>Actinomycetota</taxon>
        <taxon>Actinomycetes</taxon>
        <taxon>Streptosporangiales</taxon>
        <taxon>Streptosporangiaceae</taxon>
        <taxon>Herbidospora</taxon>
    </lineage>
</organism>
<keyword evidence="3" id="KW-0597">Phosphoprotein</keyword>
<feature type="domain" description="Carrier" evidence="7">
    <location>
        <begin position="5331"/>
        <end position="5405"/>
    </location>
</feature>
<dbReference type="InterPro" id="IPR036736">
    <property type="entry name" value="ACP-like_sf"/>
</dbReference>
<evidence type="ECO:0000313" key="9">
    <source>
        <dbReference type="Proteomes" id="UP000479526"/>
    </source>
</evidence>
<reference evidence="8 9" key="1">
    <citation type="submission" date="2020-01" db="EMBL/GenBank/DDBJ databases">
        <title>Herbidospora sp. NEAU-GS84 nov., a novel actinomycete isolated from soil.</title>
        <authorList>
            <person name="Han L."/>
        </authorList>
    </citation>
    <scope>NUCLEOTIDE SEQUENCE [LARGE SCALE GENOMIC DNA]</scope>
    <source>
        <strain evidence="8 9">NEAU-GS84</strain>
    </source>
</reference>
<dbReference type="PROSITE" id="PS00012">
    <property type="entry name" value="PHOSPHOPANTETHEINE"/>
    <property type="match status" value="6"/>
</dbReference>
<evidence type="ECO:0000256" key="2">
    <source>
        <dbReference type="ARBA" id="ARBA00022450"/>
    </source>
</evidence>
<dbReference type="InterPro" id="IPR009081">
    <property type="entry name" value="PP-bd_ACP"/>
</dbReference>
<dbReference type="Pfam" id="PF00668">
    <property type="entry name" value="Condensation"/>
    <property type="match status" value="5"/>
</dbReference>
<evidence type="ECO:0000256" key="3">
    <source>
        <dbReference type="ARBA" id="ARBA00022553"/>
    </source>
</evidence>
<proteinExistence type="predicted"/>
<dbReference type="PANTHER" id="PTHR45527">
    <property type="entry name" value="NONRIBOSOMAL PEPTIDE SYNTHETASE"/>
    <property type="match status" value="1"/>
</dbReference>
<dbReference type="CDD" id="cd19540">
    <property type="entry name" value="LCL_NRPS-like"/>
    <property type="match status" value="2"/>
</dbReference>
<keyword evidence="9" id="KW-1185">Reference proteome</keyword>
<dbReference type="InterPro" id="IPR042099">
    <property type="entry name" value="ANL_N_sf"/>
</dbReference>
<dbReference type="InterPro" id="IPR023213">
    <property type="entry name" value="CAT-like_dom_sf"/>
</dbReference>
<dbReference type="CDD" id="cd17646">
    <property type="entry name" value="A_NRPS_AB3403-like"/>
    <property type="match status" value="2"/>
</dbReference>
<comment type="cofactor">
    <cofactor evidence="1">
        <name>pantetheine 4'-phosphate</name>
        <dbReference type="ChEBI" id="CHEBI:47942"/>
    </cofactor>
</comment>
<evidence type="ECO:0000256" key="5">
    <source>
        <dbReference type="ARBA" id="ARBA00022737"/>
    </source>
</evidence>
<sequence>MSAIDQSAAFWRQRLTPLPQRLTLPVDTATPPGPPRGRRAVPAAPEATRLAAVAALLHRYGGATDLLIGYDTLPLRLAVTGATPFSELVRSVTATLEEARAHGRPEELPEVAVAVGPWPADVALTVTFDDGHVAFDGPGDAAHLATLLADALARPGTPVADLDLLPADERTLILDGWNPTTHAVPLRTWPAMFADQVAARPDETALVFEDQSLTYAELDARANRIAHALIARGAGPEKVVALAVPRSLDLIVAEVAVLKAGAAYLPVDTDYPPDRVAYMLQDARPVCTVTTTETAEPGSLVLDAAETVRELESRPATDPVTDLRVDNAAYVIYTSGSTGRPKGVVLSHAGVAKLVATQVERFGIGPHSRVLQFASPSFDVAFWDLCLGLLSGGRLVVVPSELRVPGRPLADYAHAHGITFMILPPALLDAMPADVVLPPATLLAGTERVSPELVNRYARGRMMFNAYGPTEATTNSTLGLCDPDIAPGSIVPIGVPDPGTRAYVLDDRLRPVPAGVPGELYLAGEGLARGYLGRPALTAERFVADPFGGPGERLYRTGDLVRWRSDGRLEFLGRVDSQVKIRGFRIEPGEIESVLRAHPAVDQAAVVVREDRPGDRRLAAYVVPSLAEGARVEEWKDLHELLYSASAGDGFAGWNSMYDGLPIPLAEMREWREATVARIEDLKPRKVLELGVGSGLILDRIAPSAEAYWATDLSEEAVRALGDRLDPALAAKVRLRAQPADDVTGLPKGHFDVVVLNSVAQYFPDAAYLERVIRKAATLLAPGGAVFVGDVRNLRLLRTLRAAVETRRHPDDKQAIRAATDRSVAWEGELLLDPDFFATLGGFTADVQVKRGRFHNELTRYRYDVVLRPGGPAPAGERAVRWTGPGLTLTDGLRVTGIPNARLTADLTALYAVDDTSRPAAAEGVDPEDLHALAAEQGFRATVTWDAQADDGSLEAVFTRPGATAVPIYRPSGGFPLANRPAPFRDVSALMRVLRAHAAEWLPDYMVPAAFTPLDRLPVTASGKIDAAALPAPDYAALSSGRAPRDPREELLCGLFAEALGVSGVTIDDDFFALGGDSITAIRVLAGARAAGLRLTSRDVFRHRSVAGLAGVVADVRAQAAGVLDVPGGADVAGLDVEELLPLSPLQEGFYFHSLADDHDAYVVQQVVELDGGVDPERLRRAAELLVARHAPLRACFRPGADGRPVQVIRRAVALPWREADHDVTAEERARPFDLAGAPLLRCALIGGRRLVLTFHHIVADGWSLPVLHRELLALYAGAALPEVTPYREFLRGLAGRDGEGARAAWAQALAGFDEPTRMVAAPPVPVVPAHVRVELAEDVTERLTARARRLGVTLSTVVQGAWGLLVGRTTGREDVVFGTTVSGRDAEVAGIEDMVGLFINTLPTRFRWSPSATLADLLTTLQGEQAALLDHQHLGLAAVQRAAGRAGGGELFDTLVVFENYPSSSGLAAGGLRIAGAEFHDTVHYPLALIVKPGRRLDLRLKFHEGRVPRAEAEGIADRLARLLTAVATDPGQRVARVDLAEDLGPQQGETVPIEPATLTDRITAQVARTPHALAVVYEDTRLTYAELDARAAELASRLHAGRGDVVAVAVPRSEQLMIALLAVLKSGAAYLPIDTGYPADRIAHMLADSGATTVIRGRELRVETTRGGGDRPDPAGARPGDPAYLIYTSGSTGRPKGALVSHEAIVNRLEWMQGAYPLQADDRILQKTPASFDVSVWEFFWALCEGAAVVFARPDGHHDPAYLAGLIAAEGVTTMHFVPSMLEAFLAAPEITADPSWAGSLRRVFSSGEALPGQAARRWTELTGVPLHNLYGPTEAAVDVTFHPYTTGQDDLTVPIGKPVWNTGLRVLDTCLRPVPDGVPGELYLTGVQLALGYHGRPGLTAERFVADPFGLPGERMYRTGDLVSRRPDGTVDYLGRTDRQVKLRGNRIELGEVEAALAAVDGVTRAAVTVRANTLVAYVVGDVTEDDVRRAVAERLPAAMTPGAYVILDALPLTPSGKLDRDALPEPTARRAAARAAGDPREELLTAIFAEVLKLGEVGADDDFFLLGGDSISSIGVSSRARAAGLAVSPRDVFVHRTPAALAATAEAVTGTTAARREFRLTEEERAKLGDLEVWPLAPLQEGLFFHSNFDAGELDVYTVHETFDLDRRLDPERLRAAIGALLAATPGLRAGFTSDGLRQPVQFIATDYEIPLEVHDDPEDLDALMRAERLKRFDLDRPILFRVLLIRLPDRDRLVIGRHLLLWDGWSAWLFLDRLFSLYENPAAPLGTSGYRDYLTWLDAQDTAVATAAWRAALKGLDEPTLLAPGDHDPVIPEQLDRDLPGTLRDVARSHGLTLNTLFTTAWGLTLASVTGRSDVVFGTTVAGRPAEVPDVENVIGLFLNTVPARIAFDPAEPVGALLRRVQDERLALMPHEWLGLGVVQAETGHRRLFDTLFVMRDGDTRERLADLRERHGATAVANVDATHYPVNLIVTPGDPTRVTLAYRPDLVSERYAADLLDRFALVVTRLAADVTAPTGRLDASLPSEAVDPGANRVDDPADTIADLLARQAGRTPDATALVFGDVTVTYAELDAKINRIARLLIAHGAEPEAVVALGLPRSIDMVAALFAVLRTGAAYLPLELDHPDDRLAAMLDDARPVVLVTTPEVSARIATTTPRVHLDRLEDFAADPVTVSFSLDHPAYVIYTSGSTGRPKGVVTPYRGLTNMQLNHQSEIFDPAVASAGGRRLRIAHTVSFAFDMSWEELLWLVEGHEVHVCDEELRRDALALVAYCEANRIDVVNVTPTYAHVLIEEGLLEGHRPPLVLLGGEAVSDHVWSVLRDTEGTYGYNLYGPTEYTINTLGGGTHDSDTPTVGTPIRGTRAHILDGWLRPVPEGVAGELYISGIGLARGYLRRPGLTAERFVADPFGLPGERMYRTGDLVRRRPDGNIDFLGRTDDQVKIRGYRIEPGEVESALTRLPQVAQAAVVVRDDRLVAYLVPVPGDRRETESAQIGEWQEIYSDEYEEIGTAVWTEDFAGWDSSYDGTPIPLEHMREWREATVDRIRSLNPRNVLEIGVGSGLLLSKLAPEADSYWATDFAAPVIRKIGEDLKRDPALAAKVTLRHQAANVTDGLPRDFFDTIVINSVIQYFPSLDHLTEVVEGAMALLRPGGALFVGDVRNLRLNRHFHEAIQAVKGGDVDRGLALEKELLVDPDYFTGLGHPVDLRTKRGHHHNELTRYRYDVVLHKTDAEISVQNVPAVAWPDFTGFDGSPVRVTGIPDGRIVEGGVEPEFLHTFGPAVTTWSPEPGCFEAVFLPQVPRALDGVYRPTGGVPLANDPGDARRSSALVAAVREDVKRELPDYMVPGAFVVLPRLPMNDNGKLDVTALPSPEPVASGGGRAPRTPVEETLCRIFAEVLGLEAVTAEDTFFELGGHSLLATRVVSRARADLGAELAIRDLFEAPTPALLAERVAGGAPARPALTAGPRPERVPASAAQRRLWLAERLSGGDAYHFPLVVKVRGAFDPAAFEQAVNDVVRRHEVLRTLIEEVDGEPYQVVTDQTVSVGSVDDRSPFDLTREPPIRVSVRETAPGEHLVAMILHHIATDEWSDRPFLRDLETAYRARSLGRAPGWEPLAVQYADYTLWQDRLLARDGERQLAFWRDRLDGLPDEIALPHDGPRVPGGPSGLIRLDVPNADAVRELAAATGTSVFMVLQAAVAALLHRLGAGDDIPIGAPIAGRTDEGLDDLVGFFVNTLVLRADLSGDPTFGELLDRVKEADLAAFDHQDLPFERLVEDLNPPRVPGRNPLFQVMMGYHYRPGGDPDVLGLETEWIDSPIETARFDLDFTFVDGPRMTLLLEYAEGRFTERTAADIAARALRLLDGLRPGTRVSELPVLLDGDTAVRSEPRPFPFRSIPSIVEELAVTRPSHPALVTADRAYTFAELAERVRAVAAHVAAKGAGPEKVVGLAVSRAEMVPAILGVLASGAAYLPIDRGHPADRLAYMIADTKPVCVLTSLDGLTGDAEVADVEPDGAAYVIYTSGSTGTPKGVVGTHRGIANLFAAHAADLITAEPVRALHAASFSFDGSWEPLLWLLAGHTLHVADEQTMTDPAALLALIERERLDYVDLTPTYLRELMHHGFLDGYVPKVLSVGGEATPPALWERLKSLPGVVVHDLYGPTECAVDAYGWHDGWAAPVANIRVYVLDARLRPQPANVPGELYLAGPGLARGYLNRPGLTAERFTADPFAAGERMYRTGDLARFRPDGTLEFLGRADDQVKLRGFRIEPGEIEAVLRAHPAVSQAAVIVREDTLVAYVVSAATEDELRAHVAAQVPDHMVPAAFVPMDTLPRSVAGKLDRRALPAPERRAAASRRPRDAREEVLCAVFADVLGAEIGPDDDFFAFGGHSLLGMRLVSRIRAALGAEVSLRAVFDAPTPARLALRLGDAVRPGPVPVERPEFLPLSYAQRRMWLLDRIDDTSAYEITMAWRLEGALDVAALRHALNDVAERHEALRTVFPDRDGEPYQLVLQDVTVPLVEGPVTPGFALDREIPVRAHLDGDVLTLVVHHIATDEWSDAPLRRDLATAYNARRRGEAPDWTPLRVQYADYTLWAPEGETGYWEETLRDLPDELALPADRPRPAESSFRGGLAGFTLDAGLLGGLREVARAHGVSMFMLTQAAVAALLNRLGAGEDIPLGTPISGRADESLEDLVGFFVNTLVLRTDLSGDPTFAELLGRVRATALAAYEHQDVPFERLVEVLDPPRSLARHPLFQVMVVYLTGQAAPPAFDGLTVTEVETGQDTAKFDLSVDFVERDGGIEGWIEYSADLFDQETADLLAARLVRLLRQVAADPATRVRDLDVHIEEPPAFTTVAVPAATLPELFREQVRRTPDALALVFGDTRLTYAEFDARVEETARVLAGLGAGPETTVAVSLPRSIELVTALYAVQRAGAAYLPLDPDLPEERRAYMLAEAKPVLVVDGPLPAGPHGDLPTAYPGKSPAYVIYTSGSTGRPKGVVVPHEGIANRLQWMQAEYALTADDRVLQKTPASFDVSVWEFFWPLITGAALVVARPDGHRDPAYLAALIEREGVTTVHFVPSMLRAFLDVEVRGLKRVLCSGEALPPDLAAAFHRKVDAELHNLYGPTEASVDVTAVAVPGDEVTIGRPIWNTRTYVLDRWLRPVPPGVAGELYLAGVQLARGYLDRPGLTAERFVADPFAAGERMYRTGDLARWNRDGTLSYLGRTDHQVKIRGFRIELGEIEAAIGGVNVVVARDDRLVAYVAGEPRDLDLARTLPEYMVPAAVVWLDALPLTTSGKLDRDALPAPGFTAGEALPATPREETLAGVFADVLGLDRVGAEDDFFALGGDSIVAMRLVSRARAAGLQLTPRDVFRFRSVRGLAAVSAEASADERSVAFFTPEERAESADPILPVTPLQAGLLFHASHDEEDVYTVQVVYEITGEVDPGRLRAAGQALLDRHENLRAGFRHLSSGRPVAVIPPRVELPWREIPADDLDAELAVERSGFRLDAPPLLRLMLAGNRLVLSHQHVLLDGWSLPALMAEFTALYEGRALPAARPFRDHLEWLARQDADAAARAWAEALDGAEPTLLGQGAHHPALPRLHEVRLTRPETERLTAYARSNGLTLNTVAQGAWGLLLARLTGRDDVVFGATVSGRDMADADSMVGLFITTVPVRATPREGERMTAYLTRLQDRQASLIEHQHLGLAGIQKAAGTGELFDTLMVFESYPDAGGHDRFTPIAHHDATHYPLTWAVEPGDELVLTAEFHGDRAGAERVADALAEILRRVADDPVVGSLDGLVPGERAWLLDQGTGVVLETGGTVPELFAAQAAATPAEVALVAGGRSWTFAELASSVDAVARALVSRGAGPEKTVALALPRTADHVIAILAVLRSGAAYLPIDPALPEARVAGMLADAEPVLVLHTLDGLDGSGDLPEAYDPRHPAYVIYTSGSTGRPKGVVVTHASLANLFHSHRADLYDRVKATTGRRHLRVGHAWSFSFDASWQPQLWLVDGHTLYVADDETRRDPVLLERFVRAHAIDFIEVTPSFLAQMPGLLDDGPLALVGVGGEAVTDTLWSRMRHGVNLYGPTEATVDALVAHTGDSATPLVGRPVANTRAYVLDAGLRPVAPGVTGELYLAGAGLARGYLNRPGLTAERFVADPFAAGERMYRTGDLARWTADGRLDYQGRADDQVKVRGHRVEPGEIEAVLSRWAAQVTVQVVDGRLVAYVAGAVEGLRDLAARELPGYMVPSAFVALDRLPVLPNGKLDRAALPAPSFAPSQSRPASGEAERALLAVFAEVLDVPGIGVEDDFFAFGGDSLVAMRVLARARAAGWTVTTRQIFESRTVEALAKAARRETVPLTPIMRRLVRRPHMESFCQSAVLRVPAGLTPERFAELLGKVAAHHPMLRSRLADDGLHIGEFTVGDLDPRAGRMVDVDWLGDRVRLSIHHLAVDAVSWGVILDDLAAAWRGEELPPVPVQFHQWAAAGDDLPETGVHGLVRDAVTSVTKVPAFDVTDTFLVATLREAFGRDATIEVEGHGRDGDRDLSRTVGWFTKITVHGDGEPEVLLNYLGRLTPEEGDWTVDPSAEETPDHPDAPLTHPYTIDAVAVDGVFTATWTRAPGAPDLADKWRDALEKGTPA</sequence>
<feature type="domain" description="Carrier" evidence="7">
    <location>
        <begin position="6300"/>
        <end position="6374"/>
    </location>
</feature>
<feature type="domain" description="Carrier" evidence="7">
    <location>
        <begin position="4373"/>
        <end position="4447"/>
    </location>
</feature>
<name>A0A7C9NE26_9ACTN</name>
<dbReference type="Proteomes" id="UP000479526">
    <property type="component" value="Unassembled WGS sequence"/>
</dbReference>
<dbReference type="InterPro" id="IPR025110">
    <property type="entry name" value="AMP-bd_C"/>
</dbReference>
<evidence type="ECO:0000256" key="4">
    <source>
        <dbReference type="ARBA" id="ARBA00022598"/>
    </source>
</evidence>
<keyword evidence="5" id="KW-0677">Repeat</keyword>
<keyword evidence="2" id="KW-0596">Phosphopantetheine</keyword>
<dbReference type="Gene3D" id="3.40.50.980">
    <property type="match status" value="6"/>
</dbReference>
<dbReference type="InterPro" id="IPR029063">
    <property type="entry name" value="SAM-dependent_MTases_sf"/>
</dbReference>
<feature type="domain" description="Carrier" evidence="7">
    <location>
        <begin position="2039"/>
        <end position="2113"/>
    </location>
</feature>
<dbReference type="InterPro" id="IPR013217">
    <property type="entry name" value="Methyltransf_12"/>
</dbReference>